<dbReference type="AlphaFoldDB" id="A0A0K9YP66"/>
<comment type="caution">
    <text evidence="2">The sequence shown here is derived from an EMBL/GenBank/DDBJ whole genome shotgun (WGS) entry which is preliminary data.</text>
</comment>
<evidence type="ECO:0000313" key="4">
    <source>
        <dbReference type="Proteomes" id="UP000319578"/>
    </source>
</evidence>
<evidence type="ECO:0000313" key="2">
    <source>
        <dbReference type="EMBL" id="KNB70471.1"/>
    </source>
</evidence>
<dbReference type="Proteomes" id="UP000319578">
    <property type="component" value="Unassembled WGS sequence"/>
</dbReference>
<sequence>MFAIHAYLAKSSTSYSIERLASELSTYFAFETKNGLVIGSSTNPFTKEKYLIFRWSGWSFTAHFETGRNVVADANYVTSVVKDCPPELTDCSERIRFVFAPDANRDFTNHIIWAIEYLLEIPDAIVFDETQQTIIR</sequence>
<protein>
    <submittedName>
        <fullName evidence="2">Uncharacterized protein</fullName>
    </submittedName>
</protein>
<dbReference type="RefSeq" id="WP_049739457.1">
    <property type="nucleotide sequence ID" value="NZ_BJON01000047.1"/>
</dbReference>
<dbReference type="PATRIC" id="fig|54915.3.peg.2278"/>
<dbReference type="Proteomes" id="UP000036834">
    <property type="component" value="Unassembled WGS sequence"/>
</dbReference>
<dbReference type="EMBL" id="LGIQ01000009">
    <property type="protein sequence ID" value="KNB70471.1"/>
    <property type="molecule type" value="Genomic_DNA"/>
</dbReference>
<evidence type="ECO:0000313" key="1">
    <source>
        <dbReference type="EMBL" id="GED73119.1"/>
    </source>
</evidence>
<dbReference type="EMBL" id="BJON01000047">
    <property type="protein sequence ID" value="GED73119.1"/>
    <property type="molecule type" value="Genomic_DNA"/>
</dbReference>
<name>A0A0K9YP66_9BACL</name>
<evidence type="ECO:0000313" key="3">
    <source>
        <dbReference type="Proteomes" id="UP000036834"/>
    </source>
</evidence>
<keyword evidence="4" id="KW-1185">Reference proteome</keyword>
<reference evidence="1 4" key="3">
    <citation type="submission" date="2019-06" db="EMBL/GenBank/DDBJ databases">
        <title>Whole genome shotgun sequence of Brevibacillus reuszeri NBRC 15719.</title>
        <authorList>
            <person name="Hosoyama A."/>
            <person name="Uohara A."/>
            <person name="Ohji S."/>
            <person name="Ichikawa N."/>
        </authorList>
    </citation>
    <scope>NUCLEOTIDE SEQUENCE [LARGE SCALE GENOMIC DNA]</scope>
    <source>
        <strain evidence="1 4">NBRC 15719</strain>
    </source>
</reference>
<accession>A0A0K9YP66</accession>
<dbReference type="STRING" id="54915.ADS79_16210"/>
<gene>
    <name evidence="2" type="ORF">ADS79_16210</name>
    <name evidence="1" type="ORF">BRE01_68210</name>
</gene>
<dbReference type="OrthoDB" id="2638301at2"/>
<proteinExistence type="predicted"/>
<reference evidence="2" key="2">
    <citation type="submission" date="2015-07" db="EMBL/GenBank/DDBJ databases">
        <title>MeaNS - Measles Nucleotide Surveillance Program.</title>
        <authorList>
            <person name="Tran T."/>
            <person name="Druce J."/>
        </authorList>
    </citation>
    <scope>NUCLEOTIDE SEQUENCE</scope>
    <source>
        <strain evidence="2">DSM 9887</strain>
    </source>
</reference>
<reference evidence="3" key="1">
    <citation type="submission" date="2015-07" db="EMBL/GenBank/DDBJ databases">
        <title>Genome sequencing project for genomic taxonomy and phylogenomics of Bacillus-like bacteria.</title>
        <authorList>
            <person name="Liu B."/>
            <person name="Wang J."/>
            <person name="Zhu Y."/>
            <person name="Liu G."/>
            <person name="Chen Q."/>
            <person name="Chen Z."/>
            <person name="Lan J."/>
            <person name="Che J."/>
            <person name="Ge C."/>
            <person name="Shi H."/>
            <person name="Pan Z."/>
            <person name="Liu X."/>
        </authorList>
    </citation>
    <scope>NUCLEOTIDE SEQUENCE [LARGE SCALE GENOMIC DNA]</scope>
    <source>
        <strain evidence="3">DSM 9887</strain>
    </source>
</reference>
<organism evidence="2 3">
    <name type="scientific">Brevibacillus reuszeri</name>
    <dbReference type="NCBI Taxonomy" id="54915"/>
    <lineage>
        <taxon>Bacteria</taxon>
        <taxon>Bacillati</taxon>
        <taxon>Bacillota</taxon>
        <taxon>Bacilli</taxon>
        <taxon>Bacillales</taxon>
        <taxon>Paenibacillaceae</taxon>
        <taxon>Brevibacillus</taxon>
    </lineage>
</organism>